<organism evidence="1 2">
    <name type="scientific">Pseudoduganella ginsengisoli</name>
    <dbReference type="NCBI Taxonomy" id="1462440"/>
    <lineage>
        <taxon>Bacteria</taxon>
        <taxon>Pseudomonadati</taxon>
        <taxon>Pseudomonadota</taxon>
        <taxon>Betaproteobacteria</taxon>
        <taxon>Burkholderiales</taxon>
        <taxon>Oxalobacteraceae</taxon>
        <taxon>Telluria group</taxon>
        <taxon>Pseudoduganella</taxon>
    </lineage>
</organism>
<protein>
    <submittedName>
        <fullName evidence="1">Uncharacterized protein</fullName>
    </submittedName>
</protein>
<dbReference type="EMBL" id="WNLA01000030">
    <property type="protein sequence ID" value="MTW05801.1"/>
    <property type="molecule type" value="Genomic_DNA"/>
</dbReference>
<dbReference type="Proteomes" id="UP000484015">
    <property type="component" value="Unassembled WGS sequence"/>
</dbReference>
<evidence type="ECO:0000313" key="2">
    <source>
        <dbReference type="Proteomes" id="UP000484015"/>
    </source>
</evidence>
<evidence type="ECO:0000313" key="1">
    <source>
        <dbReference type="EMBL" id="MTW05801.1"/>
    </source>
</evidence>
<comment type="caution">
    <text evidence="1">The sequence shown here is derived from an EMBL/GenBank/DDBJ whole genome shotgun (WGS) entry which is preliminary data.</text>
</comment>
<proteinExistence type="predicted"/>
<accession>A0A6L6Q9C1</accession>
<reference evidence="1 2" key="1">
    <citation type="submission" date="2019-11" db="EMBL/GenBank/DDBJ databases">
        <title>Type strains purchased from KCTC, JCM and DSMZ.</title>
        <authorList>
            <person name="Lu H."/>
        </authorList>
    </citation>
    <scope>NUCLEOTIDE SEQUENCE [LARGE SCALE GENOMIC DNA]</scope>
    <source>
        <strain evidence="1 2">KCTC 42409</strain>
    </source>
</reference>
<name>A0A6L6Q9C1_9BURK</name>
<dbReference type="OrthoDB" id="9151827at2"/>
<dbReference type="RefSeq" id="WP_155442141.1">
    <property type="nucleotide sequence ID" value="NZ_WNLA01000030.1"/>
</dbReference>
<gene>
    <name evidence="1" type="ORF">GM668_27360</name>
</gene>
<dbReference type="AlphaFoldDB" id="A0A6L6Q9C1"/>
<keyword evidence="2" id="KW-1185">Reference proteome</keyword>
<sequence length="277" mass="27331">MANATVTIKNAATGATLGTGTTDANGAYSVNITFTGDVVVEASGGTYTDEATNQPAQLSTPLRAVIAVAPGNSTAMVTPLTTMAYANAFSSAGTAITAAAFNTQAANVAKLFKLNGSLTSTMPTVTGANINDYGRALAGLSKYLQANSATLASVTAAAFNSDQWAKFVSAYNNAYVAMFPNISFSLDGSAFNISGTGIGGGTGSCGIAVQGSVSANGLTVPVNFNYCITGIAAGSCGAGNASISQALAGQSGLAGGVNLTYQYSATCAPGAITINLK</sequence>